<keyword evidence="5 12" id="KW-0812">Transmembrane</keyword>
<evidence type="ECO:0000256" key="11">
    <source>
        <dbReference type="SAM" id="MobiDB-lite"/>
    </source>
</evidence>
<dbReference type="InterPro" id="IPR033479">
    <property type="entry name" value="dCache_1"/>
</dbReference>
<keyword evidence="7 12" id="KW-0472">Membrane</keyword>
<feature type="domain" description="Methyl-accepting transducer" evidence="13">
    <location>
        <begin position="360"/>
        <end position="596"/>
    </location>
</feature>
<feature type="compositionally biased region" description="Polar residues" evidence="11">
    <location>
        <begin position="366"/>
        <end position="384"/>
    </location>
</feature>
<protein>
    <submittedName>
        <fullName evidence="16">Methyl-accepting chemotaxis protein McpA</fullName>
    </submittedName>
</protein>
<dbReference type="Gene3D" id="1.10.287.950">
    <property type="entry name" value="Methyl-accepting chemotaxis protein"/>
    <property type="match status" value="1"/>
</dbReference>
<dbReference type="PROSITE" id="PS50885">
    <property type="entry name" value="HAMP"/>
    <property type="match status" value="1"/>
</dbReference>
<evidence type="ECO:0000259" key="14">
    <source>
        <dbReference type="PROSITE" id="PS50192"/>
    </source>
</evidence>
<keyword evidence="8 10" id="KW-0807">Transducer</keyword>
<feature type="region of interest" description="Disordered" evidence="11">
    <location>
        <begin position="364"/>
        <end position="384"/>
    </location>
</feature>
<dbReference type="EMBL" id="CAKLDM010000001">
    <property type="protein sequence ID" value="CAH0536291.1"/>
    <property type="molecule type" value="Genomic_DNA"/>
</dbReference>
<dbReference type="Gene3D" id="3.30.450.20">
    <property type="entry name" value="PAS domain"/>
    <property type="match status" value="2"/>
</dbReference>
<dbReference type="RefSeq" id="WP_237359736.1">
    <property type="nucleotide sequence ID" value="NZ_CAKLDM010000001.1"/>
</dbReference>
<evidence type="ECO:0000256" key="12">
    <source>
        <dbReference type="SAM" id="Phobius"/>
    </source>
</evidence>
<dbReference type="PROSITE" id="PS50111">
    <property type="entry name" value="CHEMOTAXIS_TRANSDUC_2"/>
    <property type="match status" value="1"/>
</dbReference>
<dbReference type="SMART" id="SM00304">
    <property type="entry name" value="HAMP"/>
    <property type="match status" value="2"/>
</dbReference>
<dbReference type="CDD" id="cd12912">
    <property type="entry name" value="PDC2_MCP_like"/>
    <property type="match status" value="1"/>
</dbReference>
<dbReference type="Proteomes" id="UP000838748">
    <property type="component" value="Unassembled WGS sequence"/>
</dbReference>
<organism evidence="16 17">
    <name type="scientific">Vibrio marisflavi CECT 7928</name>
    <dbReference type="NCBI Taxonomy" id="634439"/>
    <lineage>
        <taxon>Bacteria</taxon>
        <taxon>Pseudomonadati</taxon>
        <taxon>Pseudomonadota</taxon>
        <taxon>Gammaproteobacteria</taxon>
        <taxon>Vibrionales</taxon>
        <taxon>Vibrionaceae</taxon>
        <taxon>Vibrio</taxon>
    </lineage>
</organism>
<evidence type="ECO:0000256" key="5">
    <source>
        <dbReference type="ARBA" id="ARBA00022692"/>
    </source>
</evidence>
<dbReference type="CDD" id="cd12913">
    <property type="entry name" value="PDC1_MCP_like"/>
    <property type="match status" value="1"/>
</dbReference>
<name>A0ABM8ZZ49_9VIBR</name>
<dbReference type="CDD" id="cd06225">
    <property type="entry name" value="HAMP"/>
    <property type="match status" value="1"/>
</dbReference>
<dbReference type="PROSITE" id="PS50192">
    <property type="entry name" value="T_SNARE"/>
    <property type="match status" value="1"/>
</dbReference>
<dbReference type="SUPFAM" id="SSF58104">
    <property type="entry name" value="Methyl-accepting chemotaxis protein (MCP) signaling domain"/>
    <property type="match status" value="1"/>
</dbReference>
<gene>
    <name evidence="16" type="primary">mcpA</name>
    <name evidence="16" type="ORF">VMF7928_00313</name>
</gene>
<dbReference type="PRINTS" id="PR00260">
    <property type="entry name" value="CHEMTRNSDUCR"/>
</dbReference>
<evidence type="ECO:0000256" key="9">
    <source>
        <dbReference type="ARBA" id="ARBA00029447"/>
    </source>
</evidence>
<feature type="domain" description="T-SNARE coiled-coil homology" evidence="14">
    <location>
        <begin position="547"/>
        <end position="593"/>
    </location>
</feature>
<comment type="similarity">
    <text evidence="9">Belongs to the methyl-accepting chemotaxis (MCP) protein family.</text>
</comment>
<evidence type="ECO:0000256" key="1">
    <source>
        <dbReference type="ARBA" id="ARBA00004429"/>
    </source>
</evidence>
<evidence type="ECO:0000256" key="6">
    <source>
        <dbReference type="ARBA" id="ARBA00022989"/>
    </source>
</evidence>
<evidence type="ECO:0000256" key="3">
    <source>
        <dbReference type="ARBA" id="ARBA00022500"/>
    </source>
</evidence>
<dbReference type="SUPFAM" id="SSF103190">
    <property type="entry name" value="Sensory domain-like"/>
    <property type="match status" value="1"/>
</dbReference>
<proteinExistence type="inferred from homology"/>
<reference evidence="16" key="1">
    <citation type="submission" date="2021-11" db="EMBL/GenBank/DDBJ databases">
        <authorList>
            <person name="Rodrigo-Torres L."/>
            <person name="Arahal R. D."/>
            <person name="Lucena T."/>
        </authorList>
    </citation>
    <scope>NUCLEOTIDE SEQUENCE</scope>
    <source>
        <strain evidence="16">CECT 7928</strain>
    </source>
</reference>
<keyword evidence="3" id="KW-0145">Chemotaxis</keyword>
<keyword evidence="2" id="KW-1003">Cell membrane</keyword>
<evidence type="ECO:0000256" key="10">
    <source>
        <dbReference type="PROSITE-ProRule" id="PRU00284"/>
    </source>
</evidence>
<dbReference type="Pfam" id="PF00672">
    <property type="entry name" value="HAMP"/>
    <property type="match status" value="1"/>
</dbReference>
<evidence type="ECO:0000256" key="7">
    <source>
        <dbReference type="ARBA" id="ARBA00023136"/>
    </source>
</evidence>
<keyword evidence="6 12" id="KW-1133">Transmembrane helix</keyword>
<evidence type="ECO:0000256" key="2">
    <source>
        <dbReference type="ARBA" id="ARBA00022475"/>
    </source>
</evidence>
<feature type="transmembrane region" description="Helical" evidence="12">
    <location>
        <begin position="279"/>
        <end position="300"/>
    </location>
</feature>
<dbReference type="InterPro" id="IPR000727">
    <property type="entry name" value="T_SNARE_dom"/>
</dbReference>
<dbReference type="CDD" id="cd11386">
    <property type="entry name" value="MCP_signal"/>
    <property type="match status" value="1"/>
</dbReference>
<dbReference type="SMART" id="SM00283">
    <property type="entry name" value="MA"/>
    <property type="match status" value="1"/>
</dbReference>
<dbReference type="InterPro" id="IPR004089">
    <property type="entry name" value="MCPsignal_dom"/>
</dbReference>
<comment type="subcellular location">
    <subcellularLocation>
        <location evidence="1">Cell inner membrane</location>
        <topology evidence="1">Multi-pass membrane protein</topology>
    </subcellularLocation>
</comment>
<comment type="caution">
    <text evidence="16">The sequence shown here is derived from an EMBL/GenBank/DDBJ whole genome shotgun (WGS) entry which is preliminary data.</text>
</comment>
<keyword evidence="17" id="KW-1185">Reference proteome</keyword>
<evidence type="ECO:0000259" key="15">
    <source>
        <dbReference type="PROSITE" id="PS50885"/>
    </source>
</evidence>
<feature type="domain" description="HAMP" evidence="15">
    <location>
        <begin position="301"/>
        <end position="355"/>
    </location>
</feature>
<dbReference type="Pfam" id="PF02743">
    <property type="entry name" value="dCache_1"/>
    <property type="match status" value="1"/>
</dbReference>
<evidence type="ECO:0000256" key="4">
    <source>
        <dbReference type="ARBA" id="ARBA00022519"/>
    </source>
</evidence>
<feature type="transmembrane region" description="Helical" evidence="12">
    <location>
        <begin position="12"/>
        <end position="30"/>
    </location>
</feature>
<sequence length="633" mass="68024">MRLSLTKKITLSFVGALVVTTILLTTITYFRVSSQSQQSLAASVSSYNQLGSHAISVWLQGQERGIDALANAISKTTNRQQILSHIVQANEASSYDLTYLGTESGEMYRNTGIKNDLVNYDPRVRPWYKMAKASKEVVVTKPFIGATSGKLTITIAKGVYRGGKFVGAVGASVNLDTLANDVSNLPAPGQGFTFLISNNGLILAHSDPKLRNKPYSDLGADTSLENMVSKSTKHGELATIHIAGEGYLVSTAKIPGSDWMLVMAGKESVMLSPIKKTTLFLLLAAFIMILIVTLTSKPLVQYLLSNLTKVSDALKEIASGGGDLTQRIKVKSDDEVGRLADNFNSFVEKLQKLLTHVHNVTDRVDTQATETSRSATKLSESANHQQNEVTMVAAAVTEMATATQEIASSSEQAASASSDSVKISTKGQQVANTCQSSISDLSDQVNDAVKIILELKNHGQTINSIVSTISDIAEQTNLLALNAAIEAARAGEAGRGFAVVADEVRVLSQHTHKSTEEINAMITTLQSTTQDAVKVMNQCHELAQTSVNDAQNASDSFQEISQAVNDISDMSTHIATAAEQQTSVTDEIGRNTEAIRAVATEFLTESESGIRQANDLAEQSHQLRKLLKQFKLA</sequence>
<dbReference type="InterPro" id="IPR004090">
    <property type="entry name" value="Chemotax_Me-accpt_rcpt"/>
</dbReference>
<dbReference type="PANTHER" id="PTHR32089:SF117">
    <property type="entry name" value="METHYL ACCEPTING SENSORY TRANSDUCER WITH CACHE_1 SMALL MOLECULE BINDING DOMAIN"/>
    <property type="match status" value="1"/>
</dbReference>
<evidence type="ECO:0000313" key="17">
    <source>
        <dbReference type="Proteomes" id="UP000838748"/>
    </source>
</evidence>
<accession>A0ABM8ZZ49</accession>
<dbReference type="PANTHER" id="PTHR32089">
    <property type="entry name" value="METHYL-ACCEPTING CHEMOTAXIS PROTEIN MCPB"/>
    <property type="match status" value="1"/>
</dbReference>
<evidence type="ECO:0000313" key="16">
    <source>
        <dbReference type="EMBL" id="CAH0536291.1"/>
    </source>
</evidence>
<evidence type="ECO:0000256" key="8">
    <source>
        <dbReference type="ARBA" id="ARBA00023224"/>
    </source>
</evidence>
<dbReference type="InterPro" id="IPR029151">
    <property type="entry name" value="Sensor-like_sf"/>
</dbReference>
<dbReference type="InterPro" id="IPR003660">
    <property type="entry name" value="HAMP_dom"/>
</dbReference>
<dbReference type="Pfam" id="PF00015">
    <property type="entry name" value="MCPsignal"/>
    <property type="match status" value="1"/>
</dbReference>
<keyword evidence="4" id="KW-0997">Cell inner membrane</keyword>
<evidence type="ECO:0000259" key="13">
    <source>
        <dbReference type="PROSITE" id="PS50111"/>
    </source>
</evidence>